<comment type="caution">
    <text evidence="1">The sequence shown here is derived from an EMBL/GenBank/DDBJ whole genome shotgun (WGS) entry which is preliminary data.</text>
</comment>
<dbReference type="RefSeq" id="WP_216360793.1">
    <property type="nucleotide sequence ID" value="NZ_PCGC01000097.1"/>
</dbReference>
<dbReference type="Proteomes" id="UP000224303">
    <property type="component" value="Unassembled WGS sequence"/>
</dbReference>
<gene>
    <name evidence="1" type="ORF">CQR37_14430</name>
</gene>
<proteinExistence type="predicted"/>
<accession>A0A2G0E7H7</accession>
<organism evidence="1 2">
    <name type="scientific">Enterococcus faecium</name>
    <name type="common">Streptococcus faecium</name>
    <dbReference type="NCBI Taxonomy" id="1352"/>
    <lineage>
        <taxon>Bacteria</taxon>
        <taxon>Bacillati</taxon>
        <taxon>Bacillota</taxon>
        <taxon>Bacilli</taxon>
        <taxon>Lactobacillales</taxon>
        <taxon>Enterococcaceae</taxon>
        <taxon>Enterococcus</taxon>
    </lineage>
</organism>
<dbReference type="Pfam" id="PF14253">
    <property type="entry name" value="AbiH"/>
    <property type="match status" value="1"/>
</dbReference>
<feature type="non-terminal residue" evidence="1">
    <location>
        <position position="49"/>
    </location>
</feature>
<dbReference type="AlphaFoldDB" id="A0A2G0E7H7"/>
<dbReference type="InterPro" id="IPR025935">
    <property type="entry name" value="AbiH"/>
</dbReference>
<dbReference type="EMBL" id="PCGC01000097">
    <property type="protein sequence ID" value="PHL20428.1"/>
    <property type="molecule type" value="Genomic_DNA"/>
</dbReference>
<reference evidence="1 2" key="1">
    <citation type="submission" date="2017-10" db="EMBL/GenBank/DDBJ databases">
        <title>Draft genomes of the Enterococcus faecium isolated from human feces before and after Helicobacter pylori eradication therapy.</title>
        <authorList>
            <person name="Prianichniikov N.A."/>
            <person name="Glushchenko O.E."/>
            <person name="Malakhova M.V."/>
        </authorList>
    </citation>
    <scope>NUCLEOTIDE SEQUENCE [LARGE SCALE GENOMIC DNA]</scope>
    <source>
        <strain evidence="1 2">Hp_5-7</strain>
    </source>
</reference>
<protein>
    <submittedName>
        <fullName evidence="1">Uncharacterized protein</fullName>
    </submittedName>
</protein>
<evidence type="ECO:0000313" key="1">
    <source>
        <dbReference type="EMBL" id="PHL20428.1"/>
    </source>
</evidence>
<sequence length="49" mass="5695">MSTLYIIGNGFDLSHGLKTRYTDFSKWVEKGHSEIFDKIDTMINENNEV</sequence>
<evidence type="ECO:0000313" key="2">
    <source>
        <dbReference type="Proteomes" id="UP000224303"/>
    </source>
</evidence>
<name>A0A2G0E7H7_ENTFC</name>